<evidence type="ECO:0000256" key="1">
    <source>
        <dbReference type="SAM" id="Phobius"/>
    </source>
</evidence>
<dbReference type="EMBL" id="BNDV01000008">
    <property type="protein sequence ID" value="GHI14145.1"/>
    <property type="molecule type" value="Genomic_DNA"/>
</dbReference>
<reference evidence="3" key="1">
    <citation type="submission" date="2020-09" db="EMBL/GenBank/DDBJ databases">
        <title>Whole genome shotgun sequence of Streptomyces cinnamonensis NBRC 15873.</title>
        <authorList>
            <person name="Komaki H."/>
            <person name="Tamura T."/>
        </authorList>
    </citation>
    <scope>NUCLEOTIDE SEQUENCE [LARGE SCALE GENOMIC DNA]</scope>
    <source>
        <strain evidence="3">NBRC 15873</strain>
    </source>
</reference>
<keyword evidence="1" id="KW-1133">Transmembrane helix</keyword>
<dbReference type="GeneID" id="86952419"/>
<gene>
    <name evidence="2" type="ORF">Scinn_36080</name>
</gene>
<keyword evidence="1" id="KW-0812">Transmembrane</keyword>
<feature type="transmembrane region" description="Helical" evidence="1">
    <location>
        <begin position="35"/>
        <end position="55"/>
    </location>
</feature>
<comment type="caution">
    <text evidence="2">The sequence shown here is derived from an EMBL/GenBank/DDBJ whole genome shotgun (WGS) entry which is preliminary data.</text>
</comment>
<accession>A0ABQ3NN00</accession>
<proteinExistence type="predicted"/>
<keyword evidence="1" id="KW-0472">Membrane</keyword>
<protein>
    <submittedName>
        <fullName evidence="2">Uncharacterized protein</fullName>
    </submittedName>
</protein>
<keyword evidence="3" id="KW-1185">Reference proteome</keyword>
<name>A0ABQ3NN00_STRVG</name>
<dbReference type="Proteomes" id="UP000660554">
    <property type="component" value="Unassembled WGS sequence"/>
</dbReference>
<evidence type="ECO:0000313" key="2">
    <source>
        <dbReference type="EMBL" id="GHI14145.1"/>
    </source>
</evidence>
<evidence type="ECO:0000313" key="3">
    <source>
        <dbReference type="Proteomes" id="UP000660554"/>
    </source>
</evidence>
<sequence>MPRTSPIGPAAPLLVFGTVLTAAGLVIYLDAGPDSLLLALTVLAGAALLALWVAARQR</sequence>
<dbReference type="RefSeq" id="WP_191870047.1">
    <property type="nucleotide sequence ID" value="NZ_BMRU01000056.1"/>
</dbReference>
<feature type="transmembrane region" description="Helical" evidence="1">
    <location>
        <begin position="7"/>
        <end position="29"/>
    </location>
</feature>
<organism evidence="2 3">
    <name type="scientific">Streptomyces virginiae</name>
    <name type="common">Streptomyces cinnamonensis</name>
    <dbReference type="NCBI Taxonomy" id="1961"/>
    <lineage>
        <taxon>Bacteria</taxon>
        <taxon>Bacillati</taxon>
        <taxon>Actinomycetota</taxon>
        <taxon>Actinomycetes</taxon>
        <taxon>Kitasatosporales</taxon>
        <taxon>Streptomycetaceae</taxon>
        <taxon>Streptomyces</taxon>
    </lineage>
</organism>